<dbReference type="SUPFAM" id="SSF53474">
    <property type="entry name" value="alpha/beta-Hydrolases"/>
    <property type="match status" value="1"/>
</dbReference>
<dbReference type="Pfam" id="PF00135">
    <property type="entry name" value="COesterase"/>
    <property type="match status" value="1"/>
</dbReference>
<dbReference type="InterPro" id="IPR029058">
    <property type="entry name" value="AB_hydrolase_fold"/>
</dbReference>
<organism evidence="2 3">
    <name type="scientific">Alkalilimnicola ehrlichii</name>
    <dbReference type="NCBI Taxonomy" id="351052"/>
    <lineage>
        <taxon>Bacteria</taxon>
        <taxon>Pseudomonadati</taxon>
        <taxon>Pseudomonadota</taxon>
        <taxon>Gammaproteobacteria</taxon>
        <taxon>Chromatiales</taxon>
        <taxon>Ectothiorhodospiraceae</taxon>
        <taxon>Alkalilimnicola</taxon>
    </lineage>
</organism>
<accession>A0A3E0X2W8</accession>
<evidence type="ECO:0000313" key="2">
    <source>
        <dbReference type="EMBL" id="RFA38943.1"/>
    </source>
</evidence>
<evidence type="ECO:0000259" key="1">
    <source>
        <dbReference type="Pfam" id="PF00135"/>
    </source>
</evidence>
<proteinExistence type="predicted"/>
<sequence length="102" mass="11089">MGLVIDPATGELLEIKDADGNVIPSDEVTPDDIIASAGFDETDNIVIDRMLTIWTNFAKTGNPSIPGELDYPLYESGPQMYVELSADAEVKDGRLADEFPEE</sequence>
<dbReference type="Gene3D" id="3.40.50.1820">
    <property type="entry name" value="alpha/beta hydrolase"/>
    <property type="match status" value="1"/>
</dbReference>
<name>A0A3E0X2W8_9GAMM</name>
<reference evidence="3" key="1">
    <citation type="submission" date="2017-05" db="EMBL/GenBank/DDBJ databases">
        <authorList>
            <person name="Sharma S."/>
            <person name="Sidhu C."/>
            <person name="Pinnaka A.K."/>
        </authorList>
    </citation>
    <scope>NUCLEOTIDE SEQUENCE [LARGE SCALE GENOMIC DNA]</scope>
    <source>
        <strain evidence="3">AK93</strain>
    </source>
</reference>
<protein>
    <recommendedName>
        <fullName evidence="1">Carboxylesterase type B domain-containing protein</fullName>
    </recommendedName>
</protein>
<feature type="domain" description="Carboxylesterase type B" evidence="1">
    <location>
        <begin position="37"/>
        <end position="93"/>
    </location>
</feature>
<keyword evidence="3" id="KW-1185">Reference proteome</keyword>
<dbReference type="AlphaFoldDB" id="A0A3E0X2W8"/>
<evidence type="ECO:0000313" key="3">
    <source>
        <dbReference type="Proteomes" id="UP000256763"/>
    </source>
</evidence>
<comment type="caution">
    <text evidence="2">The sequence shown here is derived from an EMBL/GenBank/DDBJ whole genome shotgun (WGS) entry which is preliminary data.</text>
</comment>
<gene>
    <name evidence="2" type="ORF">CAL65_03325</name>
</gene>
<dbReference type="Proteomes" id="UP000256763">
    <property type="component" value="Unassembled WGS sequence"/>
</dbReference>
<dbReference type="EMBL" id="NFZW01000002">
    <property type="protein sequence ID" value="RFA38943.1"/>
    <property type="molecule type" value="Genomic_DNA"/>
</dbReference>
<dbReference type="InterPro" id="IPR002018">
    <property type="entry name" value="CarbesteraseB"/>
</dbReference>